<dbReference type="RefSeq" id="XP_044377331.1">
    <property type="nucleotide sequence ID" value="XM_044521396.1"/>
</dbReference>
<dbReference type="Gramene" id="TraesCSU02G035700.1">
    <property type="protein sequence ID" value="TraesCSU02G035700.1.cds1"/>
    <property type="gene ID" value="TraesCSU02G035700"/>
</dbReference>
<evidence type="ECO:0000313" key="2">
    <source>
        <dbReference type="Proteomes" id="UP000019116"/>
    </source>
</evidence>
<dbReference type="Gramene" id="TraesPARA_EIv1.0_1500560.2">
    <property type="protein sequence ID" value="TraesPARA_EIv1.0_1500560.2.CDS1"/>
    <property type="gene ID" value="TraesPARA_EIv1.0_1500560"/>
</dbReference>
<dbReference type="Gramene" id="TraesSTA1D03G00561100.2">
    <property type="protein sequence ID" value="TraesSTA1D03G00561100.2.CDS1"/>
    <property type="gene ID" value="TraesSTA1D03G00561100"/>
</dbReference>
<dbReference type="Gramene" id="TraesWEE_scaffold_291002_01G000100.1">
    <property type="protein sequence ID" value="TraesWEE_scaffold_291002_01G000100.1"/>
    <property type="gene ID" value="TraesWEE_scaffold_291002_01G000100"/>
</dbReference>
<dbReference type="Gramene" id="TraesCLE_scaffold_181739_01G000100.1">
    <property type="protein sequence ID" value="TraesCLE_scaffold_181739_01G000100.1"/>
    <property type="gene ID" value="TraesCLE_scaffold_181739_01G000100"/>
</dbReference>
<dbReference type="Proteomes" id="UP000019116">
    <property type="component" value="Chromosome Un"/>
</dbReference>
<reference evidence="1" key="2">
    <citation type="submission" date="2018-10" db="UniProtKB">
        <authorList>
            <consortium name="EnsemblPlants"/>
        </authorList>
    </citation>
    <scope>IDENTIFICATION</scope>
</reference>
<sequence>MLYEIHSHAQIQDLQARSDELGHSNEHMDVKLVSLESVRIARESYALLWPLTKEPMSWACLELDSLSVVATLSLEIQKLEHDVLPQLMVQESKLERGALEALLVMQNSAIKLLHLAKCFKESLGILQDLVSCRAEDVSIMLNDIVLHVLRGNISWLQARLPVLAGLVTIMLETPVRFCDSDE</sequence>
<name>A0A3B6UA99_WHEAT</name>
<dbReference type="OMA" id="EPMSWAC"/>
<dbReference type="Gramene" id="TraesSTA1D03G00561100.1">
    <property type="protein sequence ID" value="TraesSTA1D03G00561100.1.CDS1"/>
    <property type="gene ID" value="TraesSTA1D03G00561100"/>
</dbReference>
<protein>
    <submittedName>
        <fullName evidence="1">Uncharacterized protein</fullName>
    </submittedName>
</protein>
<dbReference type="Gramene" id="TraesCAD_scaffold_231156_01G000100.1">
    <property type="protein sequence ID" value="TraesCAD_scaffold_231156_01G000100.1"/>
    <property type="gene ID" value="TraesCAD_scaffold_231156_01G000100"/>
</dbReference>
<dbReference type="AlphaFoldDB" id="A0A3B6UA99"/>
<dbReference type="Gramene" id="TraesROB_scaffold_299241_01G000100.1">
    <property type="protein sequence ID" value="TraesROB_scaffold_299241_01G000100.1"/>
    <property type="gene ID" value="TraesROB_scaffold_299241_01G000100"/>
</dbReference>
<dbReference type="Gramene" id="TraesPARA_EIv1.0_1500560.1">
    <property type="protein sequence ID" value="TraesPARA_EIv1.0_1500560.1.CDS1"/>
    <property type="gene ID" value="TraesPARA_EIv1.0_1500560"/>
</dbReference>
<organism evidence="1">
    <name type="scientific">Triticum aestivum</name>
    <name type="common">Wheat</name>
    <dbReference type="NCBI Taxonomy" id="4565"/>
    <lineage>
        <taxon>Eukaryota</taxon>
        <taxon>Viridiplantae</taxon>
        <taxon>Streptophyta</taxon>
        <taxon>Embryophyta</taxon>
        <taxon>Tracheophyta</taxon>
        <taxon>Spermatophyta</taxon>
        <taxon>Magnoliopsida</taxon>
        <taxon>Liliopsida</taxon>
        <taxon>Poales</taxon>
        <taxon>Poaceae</taxon>
        <taxon>BOP clade</taxon>
        <taxon>Pooideae</taxon>
        <taxon>Triticodae</taxon>
        <taxon>Triticeae</taxon>
        <taxon>Triticinae</taxon>
        <taxon>Triticum</taxon>
    </lineage>
</organism>
<evidence type="ECO:0000313" key="1">
    <source>
        <dbReference type="EnsemblPlants" id="TraesCSU02G035700.1.cds1"/>
    </source>
</evidence>
<accession>A0A3B6UA99</accession>
<dbReference type="OrthoDB" id="593022at2759"/>
<gene>
    <name evidence="1" type="primary">LOC123099224</name>
</gene>
<dbReference type="Gramene" id="TraesPARA_EIv1.0_1500560.3">
    <property type="protein sequence ID" value="TraesPARA_EIv1.0_1500560.3.CDS1"/>
    <property type="gene ID" value="TraesPARA_EIv1.0_1500560"/>
</dbReference>
<dbReference type="EnsemblPlants" id="TraesCSU02G035700.1">
    <property type="protein sequence ID" value="TraesCSU02G035700.1.cds1"/>
    <property type="gene ID" value="TraesCSU02G035700"/>
</dbReference>
<dbReference type="GeneID" id="123099224"/>
<proteinExistence type="predicted"/>
<keyword evidence="2" id="KW-1185">Reference proteome</keyword>
<reference evidence="1" key="1">
    <citation type="submission" date="2018-08" db="EMBL/GenBank/DDBJ databases">
        <authorList>
            <person name="Rossello M."/>
        </authorList>
    </citation>
    <scope>NUCLEOTIDE SEQUENCE [LARGE SCALE GENOMIC DNA]</scope>
    <source>
        <strain evidence="1">cv. Chinese Spring</strain>
    </source>
</reference>